<reference evidence="3 5" key="2">
    <citation type="journal article" date="2018" name="Plant J.">
        <title>The Physcomitrella patens chromosome-scale assembly reveals moss genome structure and evolution.</title>
        <authorList>
            <person name="Lang D."/>
            <person name="Ullrich K.K."/>
            <person name="Murat F."/>
            <person name="Fuchs J."/>
            <person name="Jenkins J."/>
            <person name="Haas F.B."/>
            <person name="Piednoel M."/>
            <person name="Gundlach H."/>
            <person name="Van Bel M."/>
            <person name="Meyberg R."/>
            <person name="Vives C."/>
            <person name="Morata J."/>
            <person name="Symeonidi A."/>
            <person name="Hiss M."/>
            <person name="Muchero W."/>
            <person name="Kamisugi Y."/>
            <person name="Saleh O."/>
            <person name="Blanc G."/>
            <person name="Decker E.L."/>
            <person name="van Gessel N."/>
            <person name="Grimwood J."/>
            <person name="Hayes R.D."/>
            <person name="Graham S.W."/>
            <person name="Gunter L.E."/>
            <person name="McDaniel S.F."/>
            <person name="Hoernstein S.N.W."/>
            <person name="Larsson A."/>
            <person name="Li F.W."/>
            <person name="Perroud P.F."/>
            <person name="Phillips J."/>
            <person name="Ranjan P."/>
            <person name="Rokshar D.S."/>
            <person name="Rothfels C.J."/>
            <person name="Schneider L."/>
            <person name="Shu S."/>
            <person name="Stevenson D.W."/>
            <person name="Thummler F."/>
            <person name="Tillich M."/>
            <person name="Villarreal Aguilar J.C."/>
            <person name="Widiez T."/>
            <person name="Wong G.K."/>
            <person name="Wymore A."/>
            <person name="Zhang Y."/>
            <person name="Zimmer A.D."/>
            <person name="Quatrano R.S."/>
            <person name="Mayer K.F.X."/>
            <person name="Goodstein D."/>
            <person name="Casacuberta J.M."/>
            <person name="Vandepoele K."/>
            <person name="Reski R."/>
            <person name="Cuming A.C."/>
            <person name="Tuskan G.A."/>
            <person name="Maumus F."/>
            <person name="Salse J."/>
            <person name="Schmutz J."/>
            <person name="Rensing S.A."/>
        </authorList>
    </citation>
    <scope>NUCLEOTIDE SEQUENCE [LARGE SCALE GENOMIC DNA]</scope>
    <source>
        <strain evidence="4 5">cv. Gransden 2004</strain>
    </source>
</reference>
<evidence type="ECO:0000256" key="1">
    <source>
        <dbReference type="SAM" id="MobiDB-lite"/>
    </source>
</evidence>
<dbReference type="PaxDb" id="3218-PP1S30_59V6.1"/>
<dbReference type="Gramene" id="Pp3c2_13420V3.1">
    <property type="protein sequence ID" value="Pp3c2_13420V3.1"/>
    <property type="gene ID" value="Pp3c2_13420"/>
</dbReference>
<gene>
    <name evidence="4" type="primary">LOC112292917</name>
    <name evidence="3" type="ORF">PHYPA_002623</name>
</gene>
<dbReference type="EnsemblPlants" id="Pp3c2_13420V3.2">
    <property type="protein sequence ID" value="Pp3c2_13420V3.2"/>
    <property type="gene ID" value="Pp3c2_13420"/>
</dbReference>
<dbReference type="Proteomes" id="UP000006727">
    <property type="component" value="Chromosome 2"/>
</dbReference>
<dbReference type="Gramene" id="Pp3c2_13420V3.2">
    <property type="protein sequence ID" value="Pp3c2_13420V3.2"/>
    <property type="gene ID" value="Pp3c2_13420"/>
</dbReference>
<feature type="compositionally biased region" description="Polar residues" evidence="1">
    <location>
        <begin position="473"/>
        <end position="485"/>
    </location>
</feature>
<feature type="domain" description="DUF4378" evidence="2">
    <location>
        <begin position="822"/>
        <end position="988"/>
    </location>
</feature>
<evidence type="ECO:0000313" key="5">
    <source>
        <dbReference type="Proteomes" id="UP000006727"/>
    </source>
</evidence>
<dbReference type="RefSeq" id="XP_024397675.1">
    <property type="nucleotide sequence ID" value="XM_024541907.2"/>
</dbReference>
<accession>A0A2K1L1E7</accession>
<organism evidence="3">
    <name type="scientific">Physcomitrium patens</name>
    <name type="common">Spreading-leaved earth moss</name>
    <name type="synonym">Physcomitrella patens</name>
    <dbReference type="NCBI Taxonomy" id="3218"/>
    <lineage>
        <taxon>Eukaryota</taxon>
        <taxon>Viridiplantae</taxon>
        <taxon>Streptophyta</taxon>
        <taxon>Embryophyta</taxon>
        <taxon>Bryophyta</taxon>
        <taxon>Bryophytina</taxon>
        <taxon>Bryopsida</taxon>
        <taxon>Funariidae</taxon>
        <taxon>Funariales</taxon>
        <taxon>Funariaceae</taxon>
        <taxon>Physcomitrium</taxon>
    </lineage>
</organism>
<feature type="compositionally biased region" description="Polar residues" evidence="1">
    <location>
        <begin position="111"/>
        <end position="121"/>
    </location>
</feature>
<dbReference type="AlphaFoldDB" id="A0A2K1L1E7"/>
<evidence type="ECO:0000313" key="3">
    <source>
        <dbReference type="EMBL" id="PNR59831.1"/>
    </source>
</evidence>
<dbReference type="PANTHER" id="PTHR21726">
    <property type="entry name" value="PHOSPHATIDYLINOSITOL N-ACETYLGLUCOSAMINYLTRANSFERASE SUBUNIT P DOWN SYNDROME CRITICAL REGION PROTEIN 5 -RELATED"/>
    <property type="match status" value="1"/>
</dbReference>
<dbReference type="KEGG" id="ppp:112292917"/>
<evidence type="ECO:0000259" key="2">
    <source>
        <dbReference type="Pfam" id="PF14309"/>
    </source>
</evidence>
<dbReference type="OrthoDB" id="765769at2759"/>
<feature type="compositionally biased region" description="Polar residues" evidence="1">
    <location>
        <begin position="512"/>
        <end position="525"/>
    </location>
</feature>
<reference evidence="3 5" key="1">
    <citation type="journal article" date="2008" name="Science">
        <title>The Physcomitrella genome reveals evolutionary insights into the conquest of land by plants.</title>
        <authorList>
            <person name="Rensing S."/>
            <person name="Lang D."/>
            <person name="Zimmer A."/>
            <person name="Terry A."/>
            <person name="Salamov A."/>
            <person name="Shapiro H."/>
            <person name="Nishiyama T."/>
            <person name="Perroud P.-F."/>
            <person name="Lindquist E."/>
            <person name="Kamisugi Y."/>
            <person name="Tanahashi T."/>
            <person name="Sakakibara K."/>
            <person name="Fujita T."/>
            <person name="Oishi K."/>
            <person name="Shin-I T."/>
            <person name="Kuroki Y."/>
            <person name="Toyoda A."/>
            <person name="Suzuki Y."/>
            <person name="Hashimoto A."/>
            <person name="Yamaguchi K."/>
            <person name="Sugano A."/>
            <person name="Kohara Y."/>
            <person name="Fujiyama A."/>
            <person name="Anterola A."/>
            <person name="Aoki S."/>
            <person name="Ashton N."/>
            <person name="Barbazuk W.B."/>
            <person name="Barker E."/>
            <person name="Bennetzen J."/>
            <person name="Bezanilla M."/>
            <person name="Blankenship R."/>
            <person name="Cho S.H."/>
            <person name="Dutcher S."/>
            <person name="Estelle M."/>
            <person name="Fawcett J.A."/>
            <person name="Gundlach H."/>
            <person name="Hanada K."/>
            <person name="Heyl A."/>
            <person name="Hicks K.A."/>
            <person name="Hugh J."/>
            <person name="Lohr M."/>
            <person name="Mayer K."/>
            <person name="Melkozernov A."/>
            <person name="Murata T."/>
            <person name="Nelson D."/>
            <person name="Pils B."/>
            <person name="Prigge M."/>
            <person name="Reiss B."/>
            <person name="Renner T."/>
            <person name="Rombauts S."/>
            <person name="Rushton P."/>
            <person name="Sanderfoot A."/>
            <person name="Schween G."/>
            <person name="Shiu S.-H."/>
            <person name="Stueber K."/>
            <person name="Theodoulou F.L."/>
            <person name="Tu H."/>
            <person name="Van de Peer Y."/>
            <person name="Verrier P.J."/>
            <person name="Waters E."/>
            <person name="Wood A."/>
            <person name="Yang L."/>
            <person name="Cove D."/>
            <person name="Cuming A."/>
            <person name="Hasebe M."/>
            <person name="Lucas S."/>
            <person name="Mishler D.B."/>
            <person name="Reski R."/>
            <person name="Grigoriev I."/>
            <person name="Quatrano R.S."/>
            <person name="Boore J.L."/>
        </authorList>
    </citation>
    <scope>NUCLEOTIDE SEQUENCE [LARGE SCALE GENOMIC DNA]</scope>
    <source>
        <strain evidence="4 5">cv. Gransden 2004</strain>
    </source>
</reference>
<protein>
    <recommendedName>
        <fullName evidence="2">DUF4378 domain-containing protein</fullName>
    </recommendedName>
</protein>
<dbReference type="GeneID" id="112292917"/>
<reference evidence="4" key="3">
    <citation type="submission" date="2020-12" db="UniProtKB">
        <authorList>
            <consortium name="EnsemblPlants"/>
        </authorList>
    </citation>
    <scope>IDENTIFICATION</scope>
</reference>
<dbReference type="STRING" id="3218.A0A2K1L1E7"/>
<proteinExistence type="predicted"/>
<dbReference type="EnsemblPlants" id="Pp3c2_13420V3.1">
    <property type="protein sequence ID" value="Pp3c2_13420V3.1"/>
    <property type="gene ID" value="Pp3c2_13420"/>
</dbReference>
<feature type="compositionally biased region" description="Basic and acidic residues" evidence="1">
    <location>
        <begin position="53"/>
        <end position="70"/>
    </location>
</feature>
<dbReference type="EMBL" id="ABEU02000002">
    <property type="protein sequence ID" value="PNR59831.1"/>
    <property type="molecule type" value="Genomic_DNA"/>
</dbReference>
<dbReference type="PANTHER" id="PTHR21726:SF61">
    <property type="entry name" value="DNAA INITIATOR-ASSOCIATING PROTEIN"/>
    <property type="match status" value="1"/>
</dbReference>
<sequence>MADVRSPIHHFAQSPRIGGCTGALSQLFDWNLSKARCSSTKRLPAVRLDKSLEKSKSVRDDRNSDVRNDVHQCSSRVTESSHETNCGVSISPKIETFSKPKSPGSKHQRSRNFSGVESVLQTEKDNVPKKLPLRELSSSELNCVDRSLEDKAHVTPVEFKKQHEKRVRKGSSQTPVSTFVPYLGSPTGSCRSVYTLPYKQKGEKSPFVSRLHPSPVLQPSKDHTQNITPSSGARIGRRASRLLEAAVKILEEISDSEQCMRTVSELSPLSSGDDLLHCPSMRKMWNDIKALSSTHGVRNRSFISHELVSHRKLHKKDRVSRDNFDNYSLNSNQSTEMKALGILGTQEASVRSFKVSVGKHSAGARKDRGESMASTTNSVPHVHIIAADNWERKRLDATSKACPSGLKEKHPYISDVKSFTPQLSCKVKSETSTTLRNSQRTIGQVDDLELLVSPKRQVRGVIELKARSHLQSKSRSAASATQTTRKNGHGSQKDMKGSDPPVVVLGGERRTSSSNGDHGITNSEADVNLETEEIVSRNSPVLTKNFKGGINFAEKSTMGTMDYGGSDNPLHQDSILPNTLNDGGCKANLSGAHCSGFEFRFPEFAPGGPQSPRQTHCAVRDLLEVEDSGRHRGRQELGYSEELLLPGVEDFQWDDRMAHVVKNASFRAKYCETRTSGESLQSIYGTLDEDVCNVDDGSWPLTHDFAEERFGTNSDGETSTPITLKRFQGNPSGADVDTQETSPVSVLEWPNFQDECCTTSASSTTVSEQRVDESFQENAHAMDLSELLAELEREMDLLESRYKFGGVSECAKETHADFDEEKHFVREVLSAAQLLSSPSRSPTWCGGTLPVDPSLLRNLEGDVNTYQKDFSTGSHENCPIKSNGKWRCDRMLLLDCVNEALFQNVFRYEDPQPWLRSPVLRKRPVGQEMVEDVQGKIQGWRELAYHAIDTLIDIDMSSGVGKWTDFSEEVAEIGIEIESMLWKSMIAEVVLDLATITH</sequence>
<feature type="compositionally biased region" description="Polar residues" evidence="1">
    <location>
        <begin position="71"/>
        <end position="88"/>
    </location>
</feature>
<dbReference type="InterPro" id="IPR025486">
    <property type="entry name" value="DUF4378"/>
</dbReference>
<evidence type="ECO:0000313" key="4">
    <source>
        <dbReference type="EnsemblPlants" id="Pp3c2_13420V3.1"/>
    </source>
</evidence>
<keyword evidence="5" id="KW-1185">Reference proteome</keyword>
<feature type="region of interest" description="Disordered" evidence="1">
    <location>
        <begin position="466"/>
        <end position="527"/>
    </location>
</feature>
<feature type="region of interest" description="Disordered" evidence="1">
    <location>
        <begin position="53"/>
        <end position="126"/>
    </location>
</feature>
<name>A0A2K1L1E7_PHYPA</name>
<dbReference type="Pfam" id="PF14309">
    <property type="entry name" value="DUF4378"/>
    <property type="match status" value="1"/>
</dbReference>